<dbReference type="EMBL" id="BMIO01000006">
    <property type="protein sequence ID" value="GGD45973.1"/>
    <property type="molecule type" value="Genomic_DNA"/>
</dbReference>
<gene>
    <name evidence="6" type="ORF">GCM10010989_20230</name>
</gene>
<evidence type="ECO:0000256" key="4">
    <source>
        <dbReference type="SAM" id="Phobius"/>
    </source>
</evidence>
<name>A0A917DL59_9SPHN</name>
<comment type="caution">
    <text evidence="6">The sequence shown here is derived from an EMBL/GenBank/DDBJ whole genome shotgun (WGS) entry which is preliminary data.</text>
</comment>
<dbReference type="RefSeq" id="WP_082924246.1">
    <property type="nucleotide sequence ID" value="NZ_BMIO01000006.1"/>
</dbReference>
<dbReference type="Proteomes" id="UP000598997">
    <property type="component" value="Unassembled WGS sequence"/>
</dbReference>
<feature type="domain" description="MurNAc-LAA" evidence="5">
    <location>
        <begin position="138"/>
        <end position="290"/>
    </location>
</feature>
<dbReference type="Gene3D" id="3.40.630.40">
    <property type="entry name" value="Zn-dependent exopeptidases"/>
    <property type="match status" value="1"/>
</dbReference>
<dbReference type="Pfam" id="PF01520">
    <property type="entry name" value="Amidase_3"/>
    <property type="match status" value="1"/>
</dbReference>
<accession>A0A917DL59</accession>
<evidence type="ECO:0000259" key="5">
    <source>
        <dbReference type="SMART" id="SM00646"/>
    </source>
</evidence>
<keyword evidence="4" id="KW-0472">Membrane</keyword>
<keyword evidence="3" id="KW-0378">Hydrolase</keyword>
<dbReference type="GO" id="GO:0030288">
    <property type="term" value="C:outer membrane-bounded periplasmic space"/>
    <property type="evidence" value="ECO:0007669"/>
    <property type="project" value="TreeGrafter"/>
</dbReference>
<evidence type="ECO:0000313" key="7">
    <source>
        <dbReference type="Proteomes" id="UP000598997"/>
    </source>
</evidence>
<dbReference type="SUPFAM" id="SSF53187">
    <property type="entry name" value="Zn-dependent exopeptidases"/>
    <property type="match status" value="1"/>
</dbReference>
<dbReference type="CDD" id="cd02696">
    <property type="entry name" value="MurNAc-LAA"/>
    <property type="match status" value="1"/>
</dbReference>
<dbReference type="PANTHER" id="PTHR30404:SF0">
    <property type="entry name" value="N-ACETYLMURAMOYL-L-ALANINE AMIDASE AMIC"/>
    <property type="match status" value="1"/>
</dbReference>
<dbReference type="GO" id="GO:0009253">
    <property type="term" value="P:peptidoglycan catabolic process"/>
    <property type="evidence" value="ECO:0007669"/>
    <property type="project" value="InterPro"/>
</dbReference>
<dbReference type="InterPro" id="IPR002508">
    <property type="entry name" value="MurNAc-LAA_cat"/>
</dbReference>
<dbReference type="OrthoDB" id="9806267at2"/>
<dbReference type="SMART" id="SM00646">
    <property type="entry name" value="Ami_3"/>
    <property type="match status" value="1"/>
</dbReference>
<proteinExistence type="predicted"/>
<organism evidence="6 7">
    <name type="scientific">Croceicoccus pelagius</name>
    <dbReference type="NCBI Taxonomy" id="1703341"/>
    <lineage>
        <taxon>Bacteria</taxon>
        <taxon>Pseudomonadati</taxon>
        <taxon>Pseudomonadota</taxon>
        <taxon>Alphaproteobacteria</taxon>
        <taxon>Sphingomonadales</taxon>
        <taxon>Erythrobacteraceae</taxon>
        <taxon>Croceicoccus</taxon>
    </lineage>
</organism>
<sequence>MVRAVDSDDGADEGPNRGRAALLVVGGAILGATLGFGFGVAFPGGGDAVISRELPDLQAAELPRIAVSDRTGADAPLVVIDPGHGGFDPGASSTDGAREKDIALALATSVRDILLELGGVRVALTRETDRFLPLEERPRLAEALGADAFVSIHADSAPVPEAQGANVYVLSSRASDREAQALARIENESASGIDLPDGADDVAHVLADLMRRETALASVGLAASIDEESAGAMPRHEPFRRSANFVVLRSPELPSVLFEAGYLTNPDDAKRLSDPATRQAVAEALARAILADLLTSQPR</sequence>
<evidence type="ECO:0000256" key="3">
    <source>
        <dbReference type="ARBA" id="ARBA00022801"/>
    </source>
</evidence>
<dbReference type="EC" id="3.5.1.28" evidence="2"/>
<evidence type="ECO:0000256" key="2">
    <source>
        <dbReference type="ARBA" id="ARBA00011901"/>
    </source>
</evidence>
<evidence type="ECO:0000256" key="1">
    <source>
        <dbReference type="ARBA" id="ARBA00001561"/>
    </source>
</evidence>
<reference evidence="6 7" key="1">
    <citation type="journal article" date="2014" name="Int. J. Syst. Evol. Microbiol.">
        <title>Complete genome sequence of Corynebacterium casei LMG S-19264T (=DSM 44701T), isolated from a smear-ripened cheese.</title>
        <authorList>
            <consortium name="US DOE Joint Genome Institute (JGI-PGF)"/>
            <person name="Walter F."/>
            <person name="Albersmeier A."/>
            <person name="Kalinowski J."/>
            <person name="Ruckert C."/>
        </authorList>
    </citation>
    <scope>NUCLEOTIDE SEQUENCE [LARGE SCALE GENOMIC DNA]</scope>
    <source>
        <strain evidence="6 7">CGMCC 1.15358</strain>
    </source>
</reference>
<feature type="transmembrane region" description="Helical" evidence="4">
    <location>
        <begin position="20"/>
        <end position="42"/>
    </location>
</feature>
<protein>
    <recommendedName>
        <fullName evidence="2">N-acetylmuramoyl-L-alanine amidase</fullName>
        <ecNumber evidence="2">3.5.1.28</ecNumber>
    </recommendedName>
</protein>
<keyword evidence="7" id="KW-1185">Reference proteome</keyword>
<keyword evidence="4" id="KW-1133">Transmembrane helix</keyword>
<dbReference type="PANTHER" id="PTHR30404">
    <property type="entry name" value="N-ACETYLMURAMOYL-L-ALANINE AMIDASE"/>
    <property type="match status" value="1"/>
</dbReference>
<dbReference type="AlphaFoldDB" id="A0A917DL59"/>
<dbReference type="GO" id="GO:0008745">
    <property type="term" value="F:N-acetylmuramoyl-L-alanine amidase activity"/>
    <property type="evidence" value="ECO:0007669"/>
    <property type="project" value="UniProtKB-EC"/>
</dbReference>
<dbReference type="InterPro" id="IPR050695">
    <property type="entry name" value="N-acetylmuramoyl_amidase_3"/>
</dbReference>
<evidence type="ECO:0000313" key="6">
    <source>
        <dbReference type="EMBL" id="GGD45973.1"/>
    </source>
</evidence>
<keyword evidence="4" id="KW-0812">Transmembrane</keyword>
<comment type="catalytic activity">
    <reaction evidence="1">
        <text>Hydrolyzes the link between N-acetylmuramoyl residues and L-amino acid residues in certain cell-wall glycopeptides.</text>
        <dbReference type="EC" id="3.5.1.28"/>
    </reaction>
</comment>